<accession>A0ABQ3WLY7</accession>
<dbReference type="InterPro" id="IPR026893">
    <property type="entry name" value="Tyr/Ser_Pase_IphP-type"/>
</dbReference>
<dbReference type="InterPro" id="IPR016130">
    <property type="entry name" value="Tyr_Pase_AS"/>
</dbReference>
<comment type="caution">
    <text evidence="2">The sequence shown here is derived from an EMBL/GenBank/DDBJ whole genome shotgun (WGS) entry which is preliminary data.</text>
</comment>
<protein>
    <submittedName>
        <fullName evidence="2">Phosphatase</fullName>
    </submittedName>
</protein>
<dbReference type="Pfam" id="PF13350">
    <property type="entry name" value="Y_phosphatase3"/>
    <property type="match status" value="1"/>
</dbReference>
<sequence length="237" mass="26092">MVRRGQVYRSAGLHRLAGTDAESFAHLGIRVVYDLRTARERQARPDNLSTDIRTVALDVLADSSDAAVAHLGDVGVDASTLNETLAAGVGEGLMRDSYRDVVTLPSALSAYHDLYAGIADPRQRPVLFHCTTGKDRTGWGAAALLLLLGVDEQSVRDDYLQTNSDLLPALAPIIDDLVSRGVERDLLLPVLEVREEYLDTALEQMRSRYGTIENYFTAGLHLHEHMIDSLRDALVQR</sequence>
<evidence type="ECO:0000256" key="1">
    <source>
        <dbReference type="ARBA" id="ARBA00009580"/>
    </source>
</evidence>
<dbReference type="PANTHER" id="PTHR31126:SF1">
    <property type="entry name" value="TYROSINE SPECIFIC PROTEIN PHOSPHATASES DOMAIN-CONTAINING PROTEIN"/>
    <property type="match status" value="1"/>
</dbReference>
<name>A0ABQ3WLY7_9ACTN</name>
<proteinExistence type="inferred from homology"/>
<organism evidence="2">
    <name type="scientific">Actinoplanes campanulatus</name>
    <dbReference type="NCBI Taxonomy" id="113559"/>
    <lineage>
        <taxon>Bacteria</taxon>
        <taxon>Bacillati</taxon>
        <taxon>Actinomycetota</taxon>
        <taxon>Actinomycetes</taxon>
        <taxon>Micromonosporales</taxon>
        <taxon>Micromonosporaceae</taxon>
        <taxon>Actinoplanes</taxon>
    </lineage>
</organism>
<dbReference type="PANTHER" id="PTHR31126">
    <property type="entry name" value="TYROSINE-PROTEIN PHOSPHATASE"/>
    <property type="match status" value="1"/>
</dbReference>
<dbReference type="InterPro" id="IPR029021">
    <property type="entry name" value="Prot-tyrosine_phosphatase-like"/>
</dbReference>
<gene>
    <name evidence="2" type="ORF">Aca07nite_45210</name>
</gene>
<dbReference type="SUPFAM" id="SSF52799">
    <property type="entry name" value="(Phosphotyrosine protein) phosphatases II"/>
    <property type="match status" value="1"/>
</dbReference>
<evidence type="ECO:0000313" key="2">
    <source>
        <dbReference type="EMBL" id="GID47246.1"/>
    </source>
</evidence>
<dbReference type="Gene3D" id="3.90.190.10">
    <property type="entry name" value="Protein tyrosine phosphatase superfamily"/>
    <property type="match status" value="1"/>
</dbReference>
<reference evidence="2" key="1">
    <citation type="submission" date="2021-01" db="EMBL/GenBank/DDBJ databases">
        <title>Whole genome shotgun sequence of Actinoplanes capillaceus NBRC 16408.</title>
        <authorList>
            <person name="Komaki H."/>
            <person name="Tamura T."/>
        </authorList>
    </citation>
    <scope>NUCLEOTIDE SEQUENCE [LARGE SCALE GENOMIC DNA]</scope>
    <source>
        <strain evidence="2">NBRC 16408</strain>
    </source>
</reference>
<comment type="similarity">
    <text evidence="1">Belongs to the protein-tyrosine phosphatase family.</text>
</comment>
<dbReference type="EMBL" id="BOMF01000088">
    <property type="protein sequence ID" value="GID47246.1"/>
    <property type="molecule type" value="Genomic_DNA"/>
</dbReference>
<dbReference type="PROSITE" id="PS00383">
    <property type="entry name" value="TYR_PHOSPHATASE_1"/>
    <property type="match status" value="1"/>
</dbReference>